<feature type="region of interest" description="Disordered" evidence="2">
    <location>
        <begin position="69"/>
        <end position="90"/>
    </location>
</feature>
<dbReference type="OrthoDB" id="10072259at2759"/>
<feature type="region of interest" description="Disordered" evidence="2">
    <location>
        <begin position="1"/>
        <end position="28"/>
    </location>
</feature>
<name>A0A9X0CI65_9CNID</name>
<protein>
    <submittedName>
        <fullName evidence="3">Uncharacterized protein</fullName>
    </submittedName>
</protein>
<evidence type="ECO:0000313" key="4">
    <source>
        <dbReference type="Proteomes" id="UP001163046"/>
    </source>
</evidence>
<sequence>MWDSEQFSQAPGSCSQGSQNSSSDLFSQSKMSQLKGFSSFDVWSQPTNSQQITEDEPVKYYAKYMTKPPLFPSESERQSRQQKPQTAAAGYREMIEIQKKNSTERDDRQVKTSMDSFKDSIDTTLASKAEQVASAASESADLIKKLKDDLLEGFGCLRRDLKENGELKEAIAKQNEKIVEQDSQIKMLQTQLDDYRAREVKSMGKQEKYLEREDKLLQKLDEISSCRQQTTAPQASLPLNRTSMIGNVNQLQASECLQGYVPQNPSVAACQPHFVWDSTEVPTSMRLHHLQPAPHPTLQNTATEAFNFNMQAPNYRQAAPVLDYQYQPLSNLPASESVFRGQGDAVVPSVNVQYQASAPNQHAIAHPTATIAPMRSASKQDQQPVFQQERNVTEPIISKDGQASLRAPIEVVSVPEKQPQETSRVLTSPGVRAPILSKTTWPKQSPIAAVHPQVRVKGEKSKVPGSPCAKKARKEDPFDIFFFDLTSSSEEESYDARKSNLTSSKPAAPKLPVKTHATRSKKLGQISTETDEKQQQKKVSTQGPLLKKVFTAKADANTNLRERAAIPASKSKESKGTDNKRGYSNTTGNANTITPNRPIKSSLENAIPRSKVAQSVFQRSKTTFKRNLVAAKRALTFDASVFDGLDDEANIQQITESIRKHAQRKRAAKV</sequence>
<accession>A0A9X0CI65</accession>
<keyword evidence="4" id="KW-1185">Reference proteome</keyword>
<feature type="compositionally biased region" description="Polar residues" evidence="2">
    <location>
        <begin position="1"/>
        <end position="12"/>
    </location>
</feature>
<feature type="coiled-coil region" evidence="1">
    <location>
        <begin position="157"/>
        <end position="198"/>
    </location>
</feature>
<keyword evidence="1" id="KW-0175">Coiled coil</keyword>
<proteinExistence type="predicted"/>
<gene>
    <name evidence="3" type="ORF">OS493_034794</name>
</gene>
<dbReference type="AlphaFoldDB" id="A0A9X0CI65"/>
<evidence type="ECO:0000313" key="3">
    <source>
        <dbReference type="EMBL" id="KAJ7351887.1"/>
    </source>
</evidence>
<evidence type="ECO:0000256" key="2">
    <source>
        <dbReference type="SAM" id="MobiDB-lite"/>
    </source>
</evidence>
<comment type="caution">
    <text evidence="3">The sequence shown here is derived from an EMBL/GenBank/DDBJ whole genome shotgun (WGS) entry which is preliminary data.</text>
</comment>
<evidence type="ECO:0000256" key="1">
    <source>
        <dbReference type="SAM" id="Coils"/>
    </source>
</evidence>
<dbReference type="EMBL" id="MU827351">
    <property type="protein sequence ID" value="KAJ7351887.1"/>
    <property type="molecule type" value="Genomic_DNA"/>
</dbReference>
<feature type="compositionally biased region" description="Basic and acidic residues" evidence="2">
    <location>
        <begin position="560"/>
        <end position="581"/>
    </location>
</feature>
<feature type="region of interest" description="Disordered" evidence="2">
    <location>
        <begin position="496"/>
        <end position="543"/>
    </location>
</feature>
<feature type="compositionally biased region" description="Polar residues" evidence="2">
    <location>
        <begin position="582"/>
        <end position="595"/>
    </location>
</feature>
<feature type="region of interest" description="Disordered" evidence="2">
    <location>
        <begin position="560"/>
        <end position="599"/>
    </location>
</feature>
<dbReference type="Proteomes" id="UP001163046">
    <property type="component" value="Unassembled WGS sequence"/>
</dbReference>
<reference evidence="3" key="1">
    <citation type="submission" date="2023-01" db="EMBL/GenBank/DDBJ databases">
        <title>Genome assembly of the deep-sea coral Lophelia pertusa.</title>
        <authorList>
            <person name="Herrera S."/>
            <person name="Cordes E."/>
        </authorList>
    </citation>
    <scope>NUCLEOTIDE SEQUENCE</scope>
    <source>
        <strain evidence="3">USNM1676648</strain>
        <tissue evidence="3">Polyp</tissue>
    </source>
</reference>
<organism evidence="3 4">
    <name type="scientific">Desmophyllum pertusum</name>
    <dbReference type="NCBI Taxonomy" id="174260"/>
    <lineage>
        <taxon>Eukaryota</taxon>
        <taxon>Metazoa</taxon>
        <taxon>Cnidaria</taxon>
        <taxon>Anthozoa</taxon>
        <taxon>Hexacorallia</taxon>
        <taxon>Scleractinia</taxon>
        <taxon>Caryophylliina</taxon>
        <taxon>Caryophylliidae</taxon>
        <taxon>Desmophyllum</taxon>
    </lineage>
</organism>
<feature type="compositionally biased region" description="Low complexity" evidence="2">
    <location>
        <begin position="13"/>
        <end position="28"/>
    </location>
</feature>